<evidence type="ECO:0000313" key="3">
    <source>
        <dbReference type="Proteomes" id="UP000191154"/>
    </source>
</evidence>
<name>A0A1S8N5H1_CLOSA</name>
<proteinExistence type="predicted"/>
<reference evidence="2 3" key="1">
    <citation type="submission" date="2016-05" db="EMBL/GenBank/DDBJ databases">
        <title>Microbial solvent formation.</title>
        <authorList>
            <person name="Poehlein A."/>
            <person name="Montoya Solano J.D."/>
            <person name="Flitsch S."/>
            <person name="Krabben P."/>
            <person name="Duerre P."/>
            <person name="Daniel R."/>
        </authorList>
    </citation>
    <scope>NUCLEOTIDE SEQUENCE [LARGE SCALE GENOMIC DNA]</scope>
    <source>
        <strain evidence="2 3">L1-8</strain>
    </source>
</reference>
<evidence type="ECO:0000256" key="1">
    <source>
        <dbReference type="SAM" id="Phobius"/>
    </source>
</evidence>
<feature type="transmembrane region" description="Helical" evidence="1">
    <location>
        <begin position="12"/>
        <end position="29"/>
    </location>
</feature>
<protein>
    <submittedName>
        <fullName evidence="2">Uncharacterized protein</fullName>
    </submittedName>
</protein>
<organism evidence="2 3">
    <name type="scientific">Clostridium saccharobutylicum</name>
    <dbReference type="NCBI Taxonomy" id="169679"/>
    <lineage>
        <taxon>Bacteria</taxon>
        <taxon>Bacillati</taxon>
        <taxon>Bacillota</taxon>
        <taxon>Clostridia</taxon>
        <taxon>Eubacteriales</taxon>
        <taxon>Clostridiaceae</taxon>
        <taxon>Clostridium</taxon>
    </lineage>
</organism>
<gene>
    <name evidence="2" type="ORF">CLOSAC_20970</name>
</gene>
<evidence type="ECO:0000313" key="2">
    <source>
        <dbReference type="EMBL" id="OOM11670.1"/>
    </source>
</evidence>
<dbReference type="Proteomes" id="UP000191154">
    <property type="component" value="Unassembled WGS sequence"/>
</dbReference>
<dbReference type="EMBL" id="LZYZ01000004">
    <property type="protein sequence ID" value="OOM11670.1"/>
    <property type="molecule type" value="Genomic_DNA"/>
</dbReference>
<keyword evidence="1" id="KW-0812">Transmembrane</keyword>
<dbReference type="RefSeq" id="WP_077865383.1">
    <property type="nucleotide sequence ID" value="NZ_LZYZ01000004.1"/>
</dbReference>
<accession>A0A1S8N5H1</accession>
<sequence>MIVILKKINTIISIILAIALIFVSYEIYVSNKSKVKLFENVNVENIDEISITYIGGSFSTTDKNQISEIMNYLKTLKFSKRADNNVPNTTPDAMLGLADKNGHAVIGLRFYGYVARVSPKENDDYTTPDGFYSNIEELCKKYK</sequence>
<keyword evidence="1" id="KW-0472">Membrane</keyword>
<dbReference type="AlphaFoldDB" id="A0A1S8N5H1"/>
<comment type="caution">
    <text evidence="2">The sequence shown here is derived from an EMBL/GenBank/DDBJ whole genome shotgun (WGS) entry which is preliminary data.</text>
</comment>
<keyword evidence="1" id="KW-1133">Transmembrane helix</keyword>